<dbReference type="InterPro" id="IPR036251">
    <property type="entry name" value="Arg_repress_C_sf"/>
</dbReference>
<dbReference type="Pfam" id="PF02863">
    <property type="entry name" value="Arg_repressor_C"/>
    <property type="match status" value="1"/>
</dbReference>
<evidence type="ECO:0000256" key="2">
    <source>
        <dbReference type="ARBA" id="ARBA00008316"/>
    </source>
</evidence>
<accession>A0A094S5X5</accession>
<dbReference type="InterPro" id="IPR001669">
    <property type="entry name" value="Arg_repress"/>
</dbReference>
<dbReference type="PRINTS" id="PR01467">
    <property type="entry name" value="ARGREPRESSOR"/>
</dbReference>
<keyword evidence="4" id="KW-0805">Transcription regulation</keyword>
<evidence type="ECO:0000256" key="5">
    <source>
        <dbReference type="ARBA" id="ARBA00023125"/>
    </source>
</evidence>
<dbReference type="PANTHER" id="PTHR34471:SF1">
    <property type="entry name" value="ARGININE REPRESSOR"/>
    <property type="match status" value="1"/>
</dbReference>
<dbReference type="NCBIfam" id="TIGR01529">
    <property type="entry name" value="argR_whole"/>
    <property type="match status" value="1"/>
</dbReference>
<feature type="domain" description="Arginine repressor C-terminal" evidence="8">
    <location>
        <begin position="88"/>
        <end position="151"/>
    </location>
</feature>
<dbReference type="GO" id="GO:0051259">
    <property type="term" value="P:protein complex oligomerization"/>
    <property type="evidence" value="ECO:0007669"/>
    <property type="project" value="InterPro"/>
</dbReference>
<dbReference type="GO" id="GO:0034618">
    <property type="term" value="F:arginine binding"/>
    <property type="evidence" value="ECO:0007669"/>
    <property type="project" value="InterPro"/>
</dbReference>
<evidence type="ECO:0000259" key="8">
    <source>
        <dbReference type="Pfam" id="PF02863"/>
    </source>
</evidence>
<name>A0A094S5X5_9ZZZZ</name>
<dbReference type="Gene3D" id="1.10.10.10">
    <property type="entry name" value="Winged helix-like DNA-binding domain superfamily/Winged helix DNA-binding domain"/>
    <property type="match status" value="1"/>
</dbReference>
<dbReference type="HAMAP" id="MF_00173">
    <property type="entry name" value="Arg_repressor"/>
    <property type="match status" value="1"/>
</dbReference>
<comment type="subcellular location">
    <subcellularLocation>
        <location evidence="1">Cytoplasm</location>
    </subcellularLocation>
</comment>
<keyword evidence="6" id="KW-0804">Transcription</keyword>
<dbReference type="GO" id="GO:0003677">
    <property type="term" value="F:DNA binding"/>
    <property type="evidence" value="ECO:0007669"/>
    <property type="project" value="UniProtKB-KW"/>
</dbReference>
<evidence type="ECO:0000256" key="4">
    <source>
        <dbReference type="ARBA" id="ARBA00023015"/>
    </source>
</evidence>
<feature type="domain" description="Arginine repressor DNA-binding" evidence="7">
    <location>
        <begin position="13"/>
        <end position="74"/>
    </location>
</feature>
<dbReference type="EMBL" id="JNSK01000175">
    <property type="protein sequence ID" value="KGA13288.1"/>
    <property type="molecule type" value="Genomic_DNA"/>
</dbReference>
<dbReference type="Pfam" id="PF01316">
    <property type="entry name" value="Arg_repressor"/>
    <property type="match status" value="1"/>
</dbReference>
<dbReference type="Gene3D" id="3.30.1360.40">
    <property type="match status" value="1"/>
</dbReference>
<evidence type="ECO:0000259" key="7">
    <source>
        <dbReference type="Pfam" id="PF01316"/>
    </source>
</evidence>
<dbReference type="InterPro" id="IPR036390">
    <property type="entry name" value="WH_DNA-bd_sf"/>
</dbReference>
<organism evidence="9">
    <name type="scientific">freshwater metagenome</name>
    <dbReference type="NCBI Taxonomy" id="449393"/>
    <lineage>
        <taxon>unclassified sequences</taxon>
        <taxon>metagenomes</taxon>
        <taxon>ecological metagenomes</taxon>
    </lineage>
</organism>
<protein>
    <recommendedName>
        <fullName evidence="10">Arginine repressor</fullName>
    </recommendedName>
</protein>
<dbReference type="GO" id="GO:0005737">
    <property type="term" value="C:cytoplasm"/>
    <property type="evidence" value="ECO:0007669"/>
    <property type="project" value="UniProtKB-SubCell"/>
</dbReference>
<dbReference type="SUPFAM" id="SSF46785">
    <property type="entry name" value="Winged helix' DNA-binding domain"/>
    <property type="match status" value="1"/>
</dbReference>
<keyword evidence="5" id="KW-0238">DNA-binding</keyword>
<dbReference type="GO" id="GO:0003700">
    <property type="term" value="F:DNA-binding transcription factor activity"/>
    <property type="evidence" value="ECO:0007669"/>
    <property type="project" value="InterPro"/>
</dbReference>
<comment type="caution">
    <text evidence="9">The sequence shown here is derived from an EMBL/GenBank/DDBJ whole genome shotgun (WGS) entry which is preliminary data.</text>
</comment>
<keyword evidence="3" id="KW-0963">Cytoplasm</keyword>
<dbReference type="SUPFAM" id="SSF55252">
    <property type="entry name" value="C-terminal domain of arginine repressor"/>
    <property type="match status" value="1"/>
</dbReference>
<proteinExistence type="inferred from homology"/>
<reference evidence="9" key="1">
    <citation type="submission" date="2014-05" db="EMBL/GenBank/DDBJ databases">
        <title>Key roles for freshwater Actinobacteria revealed by deep metagenomic sequencing.</title>
        <authorList>
            <person name="Ghai R."/>
            <person name="Mizuno C.M."/>
            <person name="Picazo A."/>
            <person name="Camacho A."/>
            <person name="Rodriguez-Valera F."/>
        </authorList>
    </citation>
    <scope>NUCLEOTIDE SEQUENCE</scope>
</reference>
<dbReference type="InterPro" id="IPR036388">
    <property type="entry name" value="WH-like_DNA-bd_sf"/>
</dbReference>
<evidence type="ECO:0000256" key="1">
    <source>
        <dbReference type="ARBA" id="ARBA00004496"/>
    </source>
</evidence>
<gene>
    <name evidence="9" type="ORF">GM50_22695</name>
</gene>
<sequence length="170" mass="17815">MAKVQPINSVSARRNAAINAISSGRVHSQDDLVQALKKDGYAVTQATASRDIEEIGAVRIRNSQGEMVYAIVDGTDSSIARSMPLSHELIISVESSGNLAVVRTPPGGAQLLASSLDHSGIKEIIGTIAGDDTVLVVSRSATGGSALARELLLFAGKPKVKKSPTTKKRR</sequence>
<dbReference type="AlphaFoldDB" id="A0A094S5X5"/>
<dbReference type="InterPro" id="IPR020899">
    <property type="entry name" value="Arg_repress_C"/>
</dbReference>
<dbReference type="PANTHER" id="PTHR34471">
    <property type="entry name" value="ARGININE REPRESSOR"/>
    <property type="match status" value="1"/>
</dbReference>
<dbReference type="InterPro" id="IPR020900">
    <property type="entry name" value="Arg_repress_DNA-bd"/>
</dbReference>
<evidence type="ECO:0000256" key="3">
    <source>
        <dbReference type="ARBA" id="ARBA00022490"/>
    </source>
</evidence>
<dbReference type="GO" id="GO:0006525">
    <property type="term" value="P:arginine metabolic process"/>
    <property type="evidence" value="ECO:0007669"/>
    <property type="project" value="InterPro"/>
</dbReference>
<comment type="similarity">
    <text evidence="2">Belongs to the ArgR family.</text>
</comment>
<evidence type="ECO:0000256" key="6">
    <source>
        <dbReference type="ARBA" id="ARBA00023163"/>
    </source>
</evidence>
<evidence type="ECO:0000313" key="9">
    <source>
        <dbReference type="EMBL" id="KGA13288.1"/>
    </source>
</evidence>
<evidence type="ECO:0008006" key="10">
    <source>
        <dbReference type="Google" id="ProtNLM"/>
    </source>
</evidence>